<name>A0AAV4EBL7_9GAST</name>
<sequence length="187" mass="20225">MLNKGKELTGARVNTHGVAALYCVLDLLVSQKPLRLLHVLYPVVFGVSYTAFSAVYYLAGGRGRNGSTVIYPVLDWESSPWKTLAVSSISNFLVIPMVHSGLWGLGLIFEAFDKKCGTGGGRGCSKTRGINRGEDGVPKTGGYDLHVDTETSSYMGNSSRNSRVIENSEGRSALDSAHYFIDERSLA</sequence>
<dbReference type="Pfam" id="PF21534">
    <property type="entry name" value="Rost"/>
    <property type="match status" value="1"/>
</dbReference>
<keyword evidence="1" id="KW-0472">Membrane</keyword>
<proteinExistence type="predicted"/>
<evidence type="ECO:0000256" key="1">
    <source>
        <dbReference type="SAM" id="Phobius"/>
    </source>
</evidence>
<dbReference type="GO" id="GO:0016020">
    <property type="term" value="C:membrane"/>
    <property type="evidence" value="ECO:0007669"/>
    <property type="project" value="TreeGrafter"/>
</dbReference>
<organism evidence="2 3">
    <name type="scientific">Elysia marginata</name>
    <dbReference type="NCBI Taxonomy" id="1093978"/>
    <lineage>
        <taxon>Eukaryota</taxon>
        <taxon>Metazoa</taxon>
        <taxon>Spiralia</taxon>
        <taxon>Lophotrochozoa</taxon>
        <taxon>Mollusca</taxon>
        <taxon>Gastropoda</taxon>
        <taxon>Heterobranchia</taxon>
        <taxon>Euthyneura</taxon>
        <taxon>Panpulmonata</taxon>
        <taxon>Sacoglossa</taxon>
        <taxon>Placobranchoidea</taxon>
        <taxon>Plakobranchidae</taxon>
        <taxon>Elysia</taxon>
    </lineage>
</organism>
<dbReference type="InterPro" id="IPR049352">
    <property type="entry name" value="Rost"/>
</dbReference>
<dbReference type="AlphaFoldDB" id="A0AAV4EBL7"/>
<dbReference type="PANTHER" id="PTHR12242:SF49">
    <property type="entry name" value="HEADBUTT, ISOFORM E"/>
    <property type="match status" value="1"/>
</dbReference>
<keyword evidence="1" id="KW-1133">Transmembrane helix</keyword>
<comment type="caution">
    <text evidence="2">The sequence shown here is derived from an EMBL/GenBank/DDBJ whole genome shotgun (WGS) entry which is preliminary data.</text>
</comment>
<dbReference type="PANTHER" id="PTHR12242">
    <property type="entry name" value="OS02G0130600 PROTEIN-RELATED"/>
    <property type="match status" value="1"/>
</dbReference>
<keyword evidence="3" id="KW-1185">Reference proteome</keyword>
<protein>
    <submittedName>
        <fullName evidence="2">Protein rolling stone-like Protein</fullName>
    </submittedName>
</protein>
<dbReference type="Proteomes" id="UP000762676">
    <property type="component" value="Unassembled WGS sequence"/>
</dbReference>
<accession>A0AAV4EBL7</accession>
<keyword evidence="1" id="KW-0812">Transmembrane</keyword>
<feature type="transmembrane region" description="Helical" evidence="1">
    <location>
        <begin position="39"/>
        <end position="59"/>
    </location>
</feature>
<gene>
    <name evidence="2" type="ORF">ElyMa_003480300</name>
</gene>
<evidence type="ECO:0000313" key="3">
    <source>
        <dbReference type="Proteomes" id="UP000762676"/>
    </source>
</evidence>
<evidence type="ECO:0000313" key="2">
    <source>
        <dbReference type="EMBL" id="GFR58372.1"/>
    </source>
</evidence>
<dbReference type="EMBL" id="BMAT01007137">
    <property type="protein sequence ID" value="GFR58372.1"/>
    <property type="molecule type" value="Genomic_DNA"/>
</dbReference>
<reference evidence="2 3" key="1">
    <citation type="journal article" date="2021" name="Elife">
        <title>Chloroplast acquisition without the gene transfer in kleptoplastic sea slugs, Plakobranchus ocellatus.</title>
        <authorList>
            <person name="Maeda T."/>
            <person name="Takahashi S."/>
            <person name="Yoshida T."/>
            <person name="Shimamura S."/>
            <person name="Takaki Y."/>
            <person name="Nagai Y."/>
            <person name="Toyoda A."/>
            <person name="Suzuki Y."/>
            <person name="Arimoto A."/>
            <person name="Ishii H."/>
            <person name="Satoh N."/>
            <person name="Nishiyama T."/>
            <person name="Hasebe M."/>
            <person name="Maruyama T."/>
            <person name="Minagawa J."/>
            <person name="Obokata J."/>
            <person name="Shigenobu S."/>
        </authorList>
    </citation>
    <scope>NUCLEOTIDE SEQUENCE [LARGE SCALE GENOMIC DNA]</scope>
</reference>